<gene>
    <name evidence="1" type="ORF">BFW38_02640</name>
</gene>
<accession>A0A1E2V6H1</accession>
<dbReference type="STRING" id="197479.BFW38_02640"/>
<evidence type="ECO:0000313" key="2">
    <source>
        <dbReference type="Proteomes" id="UP000094291"/>
    </source>
</evidence>
<protein>
    <recommendedName>
        <fullName evidence="3">DUF2946 domain-containing protein</fullName>
    </recommendedName>
</protein>
<evidence type="ECO:0008006" key="3">
    <source>
        <dbReference type="Google" id="ProtNLM"/>
    </source>
</evidence>
<dbReference type="InterPro" id="IPR021333">
    <property type="entry name" value="DUF2946"/>
</dbReference>
<evidence type="ECO:0000313" key="1">
    <source>
        <dbReference type="EMBL" id="ODC02610.1"/>
    </source>
</evidence>
<sequence length="136" mass="14914">MRLSQRYHYHAVGLSLLAVLMLYLGPLYSQLTRPAPMPSGMVMAHQFSAQQQSTSTDAVTHTLVQPHHAGDHHSHLSHLEACGYCSLLFHLSWMQALAIPLVTTQVPSLPLPAVRHASADEADVYSSSYPRAPPHA</sequence>
<reference evidence="1 2" key="1">
    <citation type="submission" date="2016-08" db="EMBL/GenBank/DDBJ databases">
        <authorList>
            <person name="Seilhamer J.J."/>
        </authorList>
    </citation>
    <scope>NUCLEOTIDE SEQUENCE [LARGE SCALE GENOMIC DNA]</scope>
    <source>
        <strain evidence="1 2">PH27A</strain>
    </source>
</reference>
<dbReference type="EMBL" id="MDTQ01000001">
    <property type="protein sequence ID" value="ODC02610.1"/>
    <property type="molecule type" value="Genomic_DNA"/>
</dbReference>
<dbReference type="Pfam" id="PF11162">
    <property type="entry name" value="DUF2946"/>
    <property type="match status" value="1"/>
</dbReference>
<keyword evidence="2" id="KW-1185">Reference proteome</keyword>
<dbReference type="Proteomes" id="UP000094291">
    <property type="component" value="Unassembled WGS sequence"/>
</dbReference>
<comment type="caution">
    <text evidence="1">The sequence shown here is derived from an EMBL/GenBank/DDBJ whole genome shotgun (WGS) entry which is preliminary data.</text>
</comment>
<proteinExistence type="predicted"/>
<name>A0A1E2V6H1_9GAMM</name>
<organism evidence="1 2">
    <name type="scientific">Terasakiispira papahanaumokuakeensis</name>
    <dbReference type="NCBI Taxonomy" id="197479"/>
    <lineage>
        <taxon>Bacteria</taxon>
        <taxon>Pseudomonadati</taxon>
        <taxon>Pseudomonadota</taxon>
        <taxon>Gammaproteobacteria</taxon>
        <taxon>Oceanospirillales</taxon>
        <taxon>Terasakiispira</taxon>
    </lineage>
</organism>
<dbReference type="AlphaFoldDB" id="A0A1E2V6H1"/>